<reference evidence="3 4" key="1">
    <citation type="submission" date="2023-05" db="EMBL/GenBank/DDBJ databases">
        <title>Streptomyces fuscus sp. nov., a brown-black pigment producing actinomyces isolated from dry sand of Sea duck farm.</title>
        <authorList>
            <person name="Xie J."/>
            <person name="Shen N."/>
        </authorList>
    </citation>
    <scope>NUCLEOTIDE SEQUENCE [LARGE SCALE GENOMIC DNA]</scope>
    <source>
        <strain evidence="3 4">GXMU-J15</strain>
    </source>
</reference>
<keyword evidence="2" id="KW-0472">Membrane</keyword>
<dbReference type="RefSeq" id="WP_250746039.1">
    <property type="nucleotide sequence ID" value="NZ_JASJUS010000015.1"/>
</dbReference>
<feature type="compositionally biased region" description="Pro residues" evidence="1">
    <location>
        <begin position="26"/>
        <end position="35"/>
    </location>
</feature>
<evidence type="ECO:0008006" key="5">
    <source>
        <dbReference type="Google" id="ProtNLM"/>
    </source>
</evidence>
<dbReference type="EMBL" id="JASJUS010000015">
    <property type="protein sequence ID" value="MDL2078216.1"/>
    <property type="molecule type" value="Genomic_DNA"/>
</dbReference>
<accession>A0ABT7J044</accession>
<sequence>MNDQAPQHPESQPTISQPELVGSSQPPLPPAPPTQPGGWYGAPSAPPTQPAGWYGAPPAAPRRRRGPVIGAVAAVILLAGGGVTWWALTRGDDPIDHVELSGGKLVEEEPTDSYGGECDDTDEYSYNDCESEDSVYEFKYKITNKGDGPANYSVIVNAFDEDGDYVGQTYIGASHVAAGKTETEKSEFDEYTALEDGRELSDIDSVKVAYVERMALAN</sequence>
<evidence type="ECO:0000313" key="3">
    <source>
        <dbReference type="EMBL" id="MDL2078216.1"/>
    </source>
</evidence>
<name>A0ABT7J044_9ACTN</name>
<proteinExistence type="predicted"/>
<comment type="caution">
    <text evidence="3">The sequence shown here is derived from an EMBL/GenBank/DDBJ whole genome shotgun (WGS) entry which is preliminary data.</text>
</comment>
<keyword evidence="2" id="KW-1133">Transmembrane helix</keyword>
<feature type="transmembrane region" description="Helical" evidence="2">
    <location>
        <begin position="68"/>
        <end position="88"/>
    </location>
</feature>
<feature type="compositionally biased region" description="Polar residues" evidence="1">
    <location>
        <begin position="1"/>
        <end position="25"/>
    </location>
</feature>
<organism evidence="3 4">
    <name type="scientific">Streptomyces fuscus</name>
    <dbReference type="NCBI Taxonomy" id="3048495"/>
    <lineage>
        <taxon>Bacteria</taxon>
        <taxon>Bacillati</taxon>
        <taxon>Actinomycetota</taxon>
        <taxon>Actinomycetes</taxon>
        <taxon>Kitasatosporales</taxon>
        <taxon>Streptomycetaceae</taxon>
        <taxon>Streptomyces</taxon>
    </lineage>
</organism>
<gene>
    <name evidence="3" type="ORF">QNN03_17415</name>
</gene>
<evidence type="ECO:0000256" key="1">
    <source>
        <dbReference type="SAM" id="MobiDB-lite"/>
    </source>
</evidence>
<feature type="region of interest" description="Disordered" evidence="1">
    <location>
        <begin position="1"/>
        <end position="62"/>
    </location>
</feature>
<dbReference type="Proteomes" id="UP001241926">
    <property type="component" value="Unassembled WGS sequence"/>
</dbReference>
<keyword evidence="2" id="KW-0812">Transmembrane</keyword>
<evidence type="ECO:0000313" key="4">
    <source>
        <dbReference type="Proteomes" id="UP001241926"/>
    </source>
</evidence>
<protein>
    <recommendedName>
        <fullName evidence="5">DUF4352 domain-containing protein</fullName>
    </recommendedName>
</protein>
<keyword evidence="4" id="KW-1185">Reference proteome</keyword>
<evidence type="ECO:0000256" key="2">
    <source>
        <dbReference type="SAM" id="Phobius"/>
    </source>
</evidence>